<name>A0A7M7HC72_NASVI</name>
<evidence type="ECO:0008006" key="3">
    <source>
        <dbReference type="Google" id="ProtNLM"/>
    </source>
</evidence>
<dbReference type="AlphaFoldDB" id="A0A7M7HC72"/>
<protein>
    <recommendedName>
        <fullName evidence="3">Peptidase aspartic putative domain-containing protein</fullName>
    </recommendedName>
</protein>
<evidence type="ECO:0000313" key="1">
    <source>
        <dbReference type="EnsemblMetazoa" id="XP_008208137"/>
    </source>
</evidence>
<sequence>MASPCKVAARRRAHYIRAAKLSEATLALKQQTVGHPYATGLFEATLALKQHTVYGLQRIGIITPAQPMSTAEISFIQGLELADPEFNVPRGIEVILGANVYARVLLSNAINRKRFLAQRTVFGWVLTGATINHQTSPALTTACTLNRATEESPCHEQLIELLQRFWSMEDVPKTDRNGRYIVPLPLKAGGASLLGESLTQARIALSTMHRCMKRDPKLEVEYVKLVEDYIRLGHMRRLTPSEIENLTVAVCYICHHDIYQKGDIEDKLRVVFNASWPTSSGYSLNDVMHAGPKLQNDLAVVVTR</sequence>
<dbReference type="EnsemblMetazoa" id="XM_008209915">
    <property type="protein sequence ID" value="XP_008208137"/>
    <property type="gene ID" value="LOC103316417"/>
</dbReference>
<proteinExistence type="predicted"/>
<dbReference type="RefSeq" id="XP_008208137.1">
    <property type="nucleotide sequence ID" value="XM_008209915.1"/>
</dbReference>
<evidence type="ECO:0000313" key="2">
    <source>
        <dbReference type="Proteomes" id="UP000002358"/>
    </source>
</evidence>
<organism evidence="1 2">
    <name type="scientific">Nasonia vitripennis</name>
    <name type="common">Parasitic wasp</name>
    <dbReference type="NCBI Taxonomy" id="7425"/>
    <lineage>
        <taxon>Eukaryota</taxon>
        <taxon>Metazoa</taxon>
        <taxon>Ecdysozoa</taxon>
        <taxon>Arthropoda</taxon>
        <taxon>Hexapoda</taxon>
        <taxon>Insecta</taxon>
        <taxon>Pterygota</taxon>
        <taxon>Neoptera</taxon>
        <taxon>Endopterygota</taxon>
        <taxon>Hymenoptera</taxon>
        <taxon>Apocrita</taxon>
        <taxon>Proctotrupomorpha</taxon>
        <taxon>Chalcidoidea</taxon>
        <taxon>Pteromalidae</taxon>
        <taxon>Pteromalinae</taxon>
        <taxon>Nasonia</taxon>
    </lineage>
</organism>
<dbReference type="InParanoid" id="A0A7M7HC72"/>
<dbReference type="Proteomes" id="UP000002358">
    <property type="component" value="Unassembled WGS sequence"/>
</dbReference>
<dbReference type="PANTHER" id="PTHR47331">
    <property type="entry name" value="PHD-TYPE DOMAIN-CONTAINING PROTEIN"/>
    <property type="match status" value="1"/>
</dbReference>
<dbReference type="KEGG" id="nvi:103316417"/>
<reference evidence="1" key="1">
    <citation type="submission" date="2021-01" db="UniProtKB">
        <authorList>
            <consortium name="EnsemblMetazoa"/>
        </authorList>
    </citation>
    <scope>IDENTIFICATION</scope>
</reference>
<dbReference type="GeneID" id="103316417"/>
<dbReference type="OrthoDB" id="5920040at2759"/>
<accession>A0A7M7HC72</accession>
<dbReference type="PANTHER" id="PTHR47331:SF5">
    <property type="entry name" value="RIBONUCLEASE H"/>
    <property type="match status" value="1"/>
</dbReference>
<keyword evidence="2" id="KW-1185">Reference proteome</keyword>